<evidence type="ECO:0000259" key="1">
    <source>
        <dbReference type="SMART" id="SM00829"/>
    </source>
</evidence>
<dbReference type="InterPro" id="IPR052711">
    <property type="entry name" value="Zinc_ADH-like"/>
</dbReference>
<dbReference type="EMBL" id="KB706951">
    <property type="protein sequence ID" value="EMR65022.1"/>
    <property type="molecule type" value="Genomic_DNA"/>
</dbReference>
<protein>
    <submittedName>
        <fullName evidence="2">Putative alcohol dehydrogenase protein</fullName>
    </submittedName>
</protein>
<dbReference type="Gene3D" id="3.90.180.10">
    <property type="entry name" value="Medium-chain alcohol dehydrogenases, catalytic domain"/>
    <property type="match status" value="1"/>
</dbReference>
<evidence type="ECO:0000313" key="3">
    <source>
        <dbReference type="Proteomes" id="UP000012174"/>
    </source>
</evidence>
<dbReference type="PANTHER" id="PTHR45033">
    <property type="match status" value="1"/>
</dbReference>
<dbReference type="OMA" id="YISHFDG"/>
<dbReference type="Pfam" id="PF08240">
    <property type="entry name" value="ADH_N"/>
    <property type="match status" value="1"/>
</dbReference>
<dbReference type="Pfam" id="PF00107">
    <property type="entry name" value="ADH_zinc_N"/>
    <property type="match status" value="1"/>
</dbReference>
<dbReference type="Proteomes" id="UP000012174">
    <property type="component" value="Unassembled WGS sequence"/>
</dbReference>
<dbReference type="SMART" id="SM00829">
    <property type="entry name" value="PKS_ER"/>
    <property type="match status" value="1"/>
</dbReference>
<dbReference type="InterPro" id="IPR013149">
    <property type="entry name" value="ADH-like_C"/>
</dbReference>
<dbReference type="AlphaFoldDB" id="M7SLE5"/>
<dbReference type="Gene3D" id="3.40.50.720">
    <property type="entry name" value="NAD(P)-binding Rossmann-like Domain"/>
    <property type="match status" value="1"/>
</dbReference>
<dbReference type="InterPro" id="IPR036291">
    <property type="entry name" value="NAD(P)-bd_dom_sf"/>
</dbReference>
<dbReference type="SUPFAM" id="SSF50129">
    <property type="entry name" value="GroES-like"/>
    <property type="match status" value="1"/>
</dbReference>
<dbReference type="InterPro" id="IPR020843">
    <property type="entry name" value="ER"/>
</dbReference>
<dbReference type="InterPro" id="IPR013154">
    <property type="entry name" value="ADH-like_N"/>
</dbReference>
<dbReference type="SUPFAM" id="SSF51735">
    <property type="entry name" value="NAD(P)-binding Rossmann-fold domains"/>
    <property type="match status" value="1"/>
</dbReference>
<dbReference type="InterPro" id="IPR011032">
    <property type="entry name" value="GroES-like_sf"/>
</dbReference>
<sequence>MIDLKMKQWVTNQNGLDQLELMEVPAPERLGDDEVFVKINAVSLNYRDTEGELQKIAPESRSLEQGKPIVPCSDMCGIVEKIGANCKSDLQEGDRVMATFNQTHLTGQILEKDMASGLGFPLQGCLAQYRVFPSCGLVKVPDYLTDEEAAALPIAAVTAWMAINTFQPMGQPLKGRDKVVLLQGTGGVSISGLQISRALGLTTIITSSSDTKLDRARKLGANHTINYTKTPNWHEAVLELTDGKGADIIFETGGAETLSKSFQCVAFGGLISSIGYLSGKEDAPGSRLNTNVLALSRNVTLKGILNGPKDRFEEMLRLYKEKEIHPVIDREFEFEEAKNALKYLYEGGHFGKVVVNVP</sequence>
<dbReference type="PANTHER" id="PTHR45033:SF1">
    <property type="entry name" value="OXIDOREDUCTASE (EUROFUNG)"/>
    <property type="match status" value="1"/>
</dbReference>
<dbReference type="GO" id="GO:0016491">
    <property type="term" value="F:oxidoreductase activity"/>
    <property type="evidence" value="ECO:0007669"/>
    <property type="project" value="InterPro"/>
</dbReference>
<dbReference type="KEGG" id="ela:UCREL1_8017"/>
<proteinExistence type="predicted"/>
<accession>M7SLE5</accession>
<dbReference type="OrthoDB" id="3509362at2759"/>
<keyword evidence="3" id="KW-1185">Reference proteome</keyword>
<dbReference type="CDD" id="cd08276">
    <property type="entry name" value="MDR7"/>
    <property type="match status" value="1"/>
</dbReference>
<evidence type="ECO:0000313" key="2">
    <source>
        <dbReference type="EMBL" id="EMR65022.1"/>
    </source>
</evidence>
<organism evidence="2 3">
    <name type="scientific">Eutypa lata (strain UCR-EL1)</name>
    <name type="common">Grapevine dieback disease fungus</name>
    <name type="synonym">Eutypa armeniacae</name>
    <dbReference type="NCBI Taxonomy" id="1287681"/>
    <lineage>
        <taxon>Eukaryota</taxon>
        <taxon>Fungi</taxon>
        <taxon>Dikarya</taxon>
        <taxon>Ascomycota</taxon>
        <taxon>Pezizomycotina</taxon>
        <taxon>Sordariomycetes</taxon>
        <taxon>Xylariomycetidae</taxon>
        <taxon>Xylariales</taxon>
        <taxon>Diatrypaceae</taxon>
        <taxon>Eutypa</taxon>
    </lineage>
</organism>
<dbReference type="eggNOG" id="KOG1198">
    <property type="taxonomic scope" value="Eukaryota"/>
</dbReference>
<reference evidence="3" key="1">
    <citation type="journal article" date="2013" name="Genome Announc.">
        <title>Draft genome sequence of the grapevine dieback fungus Eutypa lata UCR-EL1.</title>
        <authorList>
            <person name="Blanco-Ulate B."/>
            <person name="Rolshausen P.E."/>
            <person name="Cantu D."/>
        </authorList>
    </citation>
    <scope>NUCLEOTIDE SEQUENCE [LARGE SCALE GENOMIC DNA]</scope>
    <source>
        <strain evidence="3">UCR-EL1</strain>
    </source>
</reference>
<feature type="domain" description="Enoyl reductase (ER)" evidence="1">
    <location>
        <begin position="15"/>
        <end position="355"/>
    </location>
</feature>
<name>M7SLE5_EUTLA</name>
<dbReference type="HOGENOM" id="CLU_026673_3_4_1"/>
<gene>
    <name evidence="2" type="ORF">UCREL1_8017</name>
</gene>